<dbReference type="Proteomes" id="UP000501802">
    <property type="component" value="Chromosome"/>
</dbReference>
<evidence type="ECO:0000313" key="2">
    <source>
        <dbReference type="Proteomes" id="UP000501802"/>
    </source>
</evidence>
<dbReference type="AlphaFoldDB" id="A0A6G9AT17"/>
<dbReference type="KEGG" id="spib:G8759_23945"/>
<evidence type="ECO:0000313" key="1">
    <source>
        <dbReference type="EMBL" id="QIP15469.1"/>
    </source>
</evidence>
<dbReference type="RefSeq" id="WP_167213697.1">
    <property type="nucleotide sequence ID" value="NZ_CP050063.1"/>
</dbReference>
<reference evidence="1 2" key="1">
    <citation type="submission" date="2020-03" db="EMBL/GenBank/DDBJ databases">
        <authorList>
            <person name="Kim M.K."/>
        </authorList>
    </citation>
    <scope>NUCLEOTIDE SEQUENCE [LARGE SCALE GENOMIC DNA]</scope>
    <source>
        <strain evidence="1 2">BT328</strain>
    </source>
</reference>
<dbReference type="EMBL" id="CP050063">
    <property type="protein sequence ID" value="QIP15469.1"/>
    <property type="molecule type" value="Genomic_DNA"/>
</dbReference>
<proteinExistence type="predicted"/>
<organism evidence="1 2">
    <name type="scientific">Spirosoma aureum</name>
    <dbReference type="NCBI Taxonomy" id="2692134"/>
    <lineage>
        <taxon>Bacteria</taxon>
        <taxon>Pseudomonadati</taxon>
        <taxon>Bacteroidota</taxon>
        <taxon>Cytophagia</taxon>
        <taxon>Cytophagales</taxon>
        <taxon>Cytophagaceae</taxon>
        <taxon>Spirosoma</taxon>
    </lineage>
</organism>
<sequence>MLTAKKYGIRLLVDNKQILVKSVGGNLFHSKYWEFWGEYDETGRLIGHPIRSLVPNHAVDEQTDEKITLPIHGVALDVAEIVSQQLNSTAYVEAAIREKYARDREVANLVN</sequence>
<name>A0A6G9AT17_9BACT</name>
<keyword evidence="2" id="KW-1185">Reference proteome</keyword>
<accession>A0A6G9AT17</accession>
<gene>
    <name evidence="1" type="ORF">G8759_23945</name>
</gene>
<protein>
    <submittedName>
        <fullName evidence="1">Uncharacterized protein</fullName>
    </submittedName>
</protein>